<comment type="caution">
    <text evidence="2">The sequence shown here is derived from an EMBL/GenBank/DDBJ whole genome shotgun (WGS) entry which is preliminary data.</text>
</comment>
<dbReference type="GO" id="GO:0045053">
    <property type="term" value="P:protein retention in Golgi apparatus"/>
    <property type="evidence" value="ECO:0007669"/>
    <property type="project" value="TreeGrafter"/>
</dbReference>
<reference evidence="2 3" key="1">
    <citation type="journal article" date="2024" name="BMC Genomics">
        <title>Genome assembly of redclaw crayfish (Cherax quadricarinatus) provides insights into its immune adaptation and hypoxia tolerance.</title>
        <authorList>
            <person name="Liu Z."/>
            <person name="Zheng J."/>
            <person name="Li H."/>
            <person name="Fang K."/>
            <person name="Wang S."/>
            <person name="He J."/>
            <person name="Zhou D."/>
            <person name="Weng S."/>
            <person name="Chi M."/>
            <person name="Gu Z."/>
            <person name="He J."/>
            <person name="Li F."/>
            <person name="Wang M."/>
        </authorList>
    </citation>
    <scope>NUCLEOTIDE SEQUENCE [LARGE SCALE GENOMIC DNA]</scope>
    <source>
        <strain evidence="2">ZL_2023a</strain>
    </source>
</reference>
<dbReference type="GO" id="GO:0006623">
    <property type="term" value="P:protein targeting to vacuole"/>
    <property type="evidence" value="ECO:0007669"/>
    <property type="project" value="TreeGrafter"/>
</dbReference>
<evidence type="ECO:0000313" key="3">
    <source>
        <dbReference type="Proteomes" id="UP001445076"/>
    </source>
</evidence>
<evidence type="ECO:0000256" key="1">
    <source>
        <dbReference type="ARBA" id="ARBA00006545"/>
    </source>
</evidence>
<comment type="similarity">
    <text evidence="1">Belongs to the VPS13 family.</text>
</comment>
<dbReference type="InterPro" id="IPR026847">
    <property type="entry name" value="VPS13"/>
</dbReference>
<feature type="non-terminal residue" evidence="2">
    <location>
        <position position="275"/>
    </location>
</feature>
<proteinExistence type="inferred from homology"/>
<evidence type="ECO:0000313" key="2">
    <source>
        <dbReference type="EMBL" id="KAK8753076.1"/>
    </source>
</evidence>
<keyword evidence="3" id="KW-1185">Reference proteome</keyword>
<dbReference type="EMBL" id="JARKIK010000003">
    <property type="protein sequence ID" value="KAK8753076.1"/>
    <property type="molecule type" value="Genomic_DNA"/>
</dbReference>
<organism evidence="2 3">
    <name type="scientific">Cherax quadricarinatus</name>
    <name type="common">Australian red claw crayfish</name>
    <dbReference type="NCBI Taxonomy" id="27406"/>
    <lineage>
        <taxon>Eukaryota</taxon>
        <taxon>Metazoa</taxon>
        <taxon>Ecdysozoa</taxon>
        <taxon>Arthropoda</taxon>
        <taxon>Crustacea</taxon>
        <taxon>Multicrustacea</taxon>
        <taxon>Malacostraca</taxon>
        <taxon>Eumalacostraca</taxon>
        <taxon>Eucarida</taxon>
        <taxon>Decapoda</taxon>
        <taxon>Pleocyemata</taxon>
        <taxon>Astacidea</taxon>
        <taxon>Parastacoidea</taxon>
        <taxon>Parastacidae</taxon>
        <taxon>Cherax</taxon>
    </lineage>
</organism>
<protein>
    <recommendedName>
        <fullName evidence="4">VPS13 repeated region domain-containing protein</fullName>
    </recommendedName>
</protein>
<accession>A0AAW0YNA7</accession>
<dbReference type="Proteomes" id="UP001445076">
    <property type="component" value="Unassembled WGS sequence"/>
</dbReference>
<gene>
    <name evidence="2" type="ORF">OTU49_002388</name>
</gene>
<dbReference type="PANTHER" id="PTHR16166:SF93">
    <property type="entry name" value="INTERMEMBRANE LIPID TRANSFER PROTEIN VPS13"/>
    <property type="match status" value="1"/>
</dbReference>
<sequence>DCSALVVTLGSMLMKSIPRAKDTPAVADLVSLGHSQEEVMEAVRSSSYDHFTIELVDIQVVVSLSNEDWRSTLCCHEATPLHLLQPTNLRVDLQKCLLNNEPNLAKVKITVFLPNVVLSVIDQRLLQLAYIAHSIPLVQKEVAAEETEHLQSDIDVNMNVITEDVALAQLERAELNLSGEQQDTPQFTNLALIFTINEISLELKKASENVPQPLMKVAALSASVELTQRTFDLTVSIILGGILVQHMEGGERRLLSTPLSEGSTQALLTMKFIQV</sequence>
<dbReference type="PANTHER" id="PTHR16166">
    <property type="entry name" value="VACUOLAR PROTEIN SORTING-ASSOCIATED PROTEIN VPS13"/>
    <property type="match status" value="1"/>
</dbReference>
<name>A0AAW0YNA7_CHEQU</name>
<dbReference type="AlphaFoldDB" id="A0AAW0YNA7"/>
<evidence type="ECO:0008006" key="4">
    <source>
        <dbReference type="Google" id="ProtNLM"/>
    </source>
</evidence>
<feature type="non-terminal residue" evidence="2">
    <location>
        <position position="1"/>
    </location>
</feature>